<evidence type="ECO:0000256" key="1">
    <source>
        <dbReference type="SAM" id="MobiDB-lite"/>
    </source>
</evidence>
<feature type="compositionally biased region" description="Low complexity" evidence="1">
    <location>
        <begin position="268"/>
        <end position="283"/>
    </location>
</feature>
<evidence type="ECO:0008006" key="4">
    <source>
        <dbReference type="Google" id="ProtNLM"/>
    </source>
</evidence>
<gene>
    <name evidence="2" type="ORF">GCM10009789_68840</name>
</gene>
<dbReference type="RefSeq" id="WP_344220888.1">
    <property type="nucleotide sequence ID" value="NZ_BAAAOS010000054.1"/>
</dbReference>
<sequence>MTGIDGTDAPGHDDDLFAAGDLYGDLEELLDEHAGGGAADGVPVDVAARLDDGLGADESVDWVLFDGDEGRLDLNQRRALVAVVSSRFITAQSKPREWRALVANPGLIRSRLNDMFLELHIDLDREVAYKRQVAPEGERGKFPTLLYDTPYTREETVVLVYLRSRYLVEQMSGTPGRVLVDVDEIVEHSRSFRPPSHTDIAGIDAKTRKAIDNVRVAGLLVKTADEHRFEVPRAIEVVLEMETLERLLEWLRKANGSSDPPDEDRSPDSTTDDPTGQTPQEPA</sequence>
<protein>
    <recommendedName>
        <fullName evidence="4">DUF4194 domain-containing protein</fullName>
    </recommendedName>
</protein>
<accession>A0ABP4QAH1</accession>
<name>A0ABP4QAH1_9ACTN</name>
<feature type="region of interest" description="Disordered" evidence="1">
    <location>
        <begin position="252"/>
        <end position="283"/>
    </location>
</feature>
<evidence type="ECO:0000313" key="3">
    <source>
        <dbReference type="Proteomes" id="UP001500393"/>
    </source>
</evidence>
<dbReference type="Pfam" id="PF13835">
    <property type="entry name" value="DUF4194"/>
    <property type="match status" value="1"/>
</dbReference>
<evidence type="ECO:0000313" key="2">
    <source>
        <dbReference type="EMBL" id="GAA1605114.1"/>
    </source>
</evidence>
<dbReference type="Proteomes" id="UP001500393">
    <property type="component" value="Unassembled WGS sequence"/>
</dbReference>
<keyword evidence="3" id="KW-1185">Reference proteome</keyword>
<reference evidence="3" key="1">
    <citation type="journal article" date="2019" name="Int. J. Syst. Evol. Microbiol.">
        <title>The Global Catalogue of Microorganisms (GCM) 10K type strain sequencing project: providing services to taxonomists for standard genome sequencing and annotation.</title>
        <authorList>
            <consortium name="The Broad Institute Genomics Platform"/>
            <consortium name="The Broad Institute Genome Sequencing Center for Infectious Disease"/>
            <person name="Wu L."/>
            <person name="Ma J."/>
        </authorList>
    </citation>
    <scope>NUCLEOTIDE SEQUENCE [LARGE SCALE GENOMIC DNA]</scope>
    <source>
        <strain evidence="3">JCM 14969</strain>
    </source>
</reference>
<comment type="caution">
    <text evidence="2">The sequence shown here is derived from an EMBL/GenBank/DDBJ whole genome shotgun (WGS) entry which is preliminary data.</text>
</comment>
<dbReference type="EMBL" id="BAAAOS010000054">
    <property type="protein sequence ID" value="GAA1605114.1"/>
    <property type="molecule type" value="Genomic_DNA"/>
</dbReference>
<proteinExistence type="predicted"/>
<organism evidence="2 3">
    <name type="scientific">Kribbella sancticallisti</name>
    <dbReference type="NCBI Taxonomy" id="460087"/>
    <lineage>
        <taxon>Bacteria</taxon>
        <taxon>Bacillati</taxon>
        <taxon>Actinomycetota</taxon>
        <taxon>Actinomycetes</taxon>
        <taxon>Propionibacteriales</taxon>
        <taxon>Kribbellaceae</taxon>
        <taxon>Kribbella</taxon>
    </lineage>
</organism>
<dbReference type="InterPro" id="IPR025449">
    <property type="entry name" value="JetB"/>
</dbReference>